<feature type="domain" description="GAF" evidence="2">
    <location>
        <begin position="28"/>
        <end position="173"/>
    </location>
</feature>
<dbReference type="EMBL" id="AP022871">
    <property type="protein sequence ID" value="BCB89266.1"/>
    <property type="molecule type" value="Genomic_DNA"/>
</dbReference>
<evidence type="ECO:0000259" key="3">
    <source>
        <dbReference type="SMART" id="SM00331"/>
    </source>
</evidence>
<dbReference type="Proteomes" id="UP000503011">
    <property type="component" value="Chromosome"/>
</dbReference>
<dbReference type="PANTHER" id="PTHR43156">
    <property type="entry name" value="STAGE II SPORULATION PROTEIN E-RELATED"/>
    <property type="match status" value="1"/>
</dbReference>
<evidence type="ECO:0000256" key="1">
    <source>
        <dbReference type="ARBA" id="ARBA00022801"/>
    </source>
</evidence>
<dbReference type="RefSeq" id="WP_232075270.1">
    <property type="nucleotide sequence ID" value="NZ_AP022871.1"/>
</dbReference>
<reference evidence="4 5" key="1">
    <citation type="submission" date="2020-03" db="EMBL/GenBank/DDBJ databases">
        <title>Whole genome shotgun sequence of Phytohabitans suffuscus NBRC 105367.</title>
        <authorList>
            <person name="Komaki H."/>
            <person name="Tamura T."/>
        </authorList>
    </citation>
    <scope>NUCLEOTIDE SEQUENCE [LARGE SCALE GENOMIC DNA]</scope>
    <source>
        <strain evidence="4 5">NBRC 105367</strain>
    </source>
</reference>
<keyword evidence="5" id="KW-1185">Reference proteome</keyword>
<dbReference type="InterPro" id="IPR003018">
    <property type="entry name" value="GAF"/>
</dbReference>
<dbReference type="InterPro" id="IPR036457">
    <property type="entry name" value="PPM-type-like_dom_sf"/>
</dbReference>
<dbReference type="Gene3D" id="3.60.40.10">
    <property type="entry name" value="PPM-type phosphatase domain"/>
    <property type="match status" value="1"/>
</dbReference>
<organism evidence="4 5">
    <name type="scientific">Phytohabitans suffuscus</name>
    <dbReference type="NCBI Taxonomy" id="624315"/>
    <lineage>
        <taxon>Bacteria</taxon>
        <taxon>Bacillati</taxon>
        <taxon>Actinomycetota</taxon>
        <taxon>Actinomycetes</taxon>
        <taxon>Micromonosporales</taxon>
        <taxon>Micromonosporaceae</taxon>
    </lineage>
</organism>
<evidence type="ECO:0000313" key="5">
    <source>
        <dbReference type="Proteomes" id="UP000503011"/>
    </source>
</evidence>
<name>A0A6F8YT84_9ACTN</name>
<evidence type="ECO:0000313" key="4">
    <source>
        <dbReference type="EMBL" id="BCB89266.1"/>
    </source>
</evidence>
<dbReference type="SMART" id="SM00065">
    <property type="entry name" value="GAF"/>
    <property type="match status" value="1"/>
</dbReference>
<dbReference type="SUPFAM" id="SSF55781">
    <property type="entry name" value="GAF domain-like"/>
    <property type="match status" value="1"/>
</dbReference>
<gene>
    <name evidence="4" type="ORF">Psuf_065790</name>
</gene>
<feature type="domain" description="PPM-type phosphatase" evidence="3">
    <location>
        <begin position="190"/>
        <end position="401"/>
    </location>
</feature>
<dbReference type="InterPro" id="IPR001932">
    <property type="entry name" value="PPM-type_phosphatase-like_dom"/>
</dbReference>
<accession>A0A6F8YT84</accession>
<dbReference type="GO" id="GO:0016791">
    <property type="term" value="F:phosphatase activity"/>
    <property type="evidence" value="ECO:0007669"/>
    <property type="project" value="TreeGrafter"/>
</dbReference>
<proteinExistence type="predicted"/>
<dbReference type="Gene3D" id="3.30.450.40">
    <property type="match status" value="1"/>
</dbReference>
<dbReference type="Pfam" id="PF13185">
    <property type="entry name" value="GAF_2"/>
    <property type="match status" value="1"/>
</dbReference>
<dbReference type="Pfam" id="PF07228">
    <property type="entry name" value="SpoIIE"/>
    <property type="match status" value="1"/>
</dbReference>
<reference evidence="4 5" key="2">
    <citation type="submission" date="2020-03" db="EMBL/GenBank/DDBJ databases">
        <authorList>
            <person name="Ichikawa N."/>
            <person name="Kimura A."/>
            <person name="Kitahashi Y."/>
            <person name="Uohara A."/>
        </authorList>
    </citation>
    <scope>NUCLEOTIDE SEQUENCE [LARGE SCALE GENOMIC DNA]</scope>
    <source>
        <strain evidence="4 5">NBRC 105367</strain>
    </source>
</reference>
<dbReference type="InterPro" id="IPR029016">
    <property type="entry name" value="GAF-like_dom_sf"/>
</dbReference>
<dbReference type="PANTHER" id="PTHR43156:SF2">
    <property type="entry name" value="STAGE II SPORULATION PROTEIN E"/>
    <property type="match status" value="1"/>
</dbReference>
<dbReference type="SUPFAM" id="SSF81606">
    <property type="entry name" value="PP2C-like"/>
    <property type="match status" value="1"/>
</dbReference>
<protein>
    <submittedName>
        <fullName evidence="4">Cyclic diguanylate phosphodiesterase</fullName>
    </submittedName>
</protein>
<keyword evidence="1" id="KW-0378">Hydrolase</keyword>
<dbReference type="SMART" id="SM00331">
    <property type="entry name" value="PP2C_SIG"/>
    <property type="match status" value="1"/>
</dbReference>
<evidence type="ECO:0000259" key="2">
    <source>
        <dbReference type="SMART" id="SM00065"/>
    </source>
</evidence>
<sequence>MIEGLGGGSDERLRRIETLTDTSLSQLDPDDMLDKVLDRVRDILRADTAAILLLDPHAQQLVATAAKGLEQEVRDGFRLAVGRGFAGRVAADKHPVTLYDIGPQDVASPVLLQAGLRSLLGVPMFAAGDVIGVLHVGSRTRRRFTPDDIRLLQIAADRASAATQARATSIDRTAALALQRSLLPTRPSDALRIDIATRYIPGHASGVGGDWYDVFTLPTGWLGIVVGDVSGHGLRAAVVMGRLRSALRAYTLVSDSPAHALTLLDRKVHHFEAGNLATVLYANISPDRSLVRISLAGHLRPVLATPNQPAAFPDVPVDPPLGLGGRPGVRRSIDLPFPPGAVLVAYTDGLVERRNEIIDTGLERLRTAVTAAPAEQVCATVMAELAEEQPDDDIALLAIRAT</sequence>
<dbReference type="AlphaFoldDB" id="A0A6F8YT84"/>
<dbReference type="InterPro" id="IPR052016">
    <property type="entry name" value="Bact_Sigma-Reg"/>
</dbReference>
<dbReference type="KEGG" id="psuu:Psuf_065790"/>